<evidence type="ECO:0008006" key="5">
    <source>
        <dbReference type="Google" id="ProtNLM"/>
    </source>
</evidence>
<proteinExistence type="predicted"/>
<organism evidence="3 4">
    <name type="scientific">Exaiptasia diaphana</name>
    <name type="common">Tropical sea anemone</name>
    <name type="synonym">Aiptasia pulchella</name>
    <dbReference type="NCBI Taxonomy" id="2652724"/>
    <lineage>
        <taxon>Eukaryota</taxon>
        <taxon>Metazoa</taxon>
        <taxon>Cnidaria</taxon>
        <taxon>Anthozoa</taxon>
        <taxon>Hexacorallia</taxon>
        <taxon>Actiniaria</taxon>
        <taxon>Aiptasiidae</taxon>
        <taxon>Exaiptasia</taxon>
    </lineage>
</organism>
<name>A0A913XIS0_EXADI</name>
<dbReference type="AlphaFoldDB" id="A0A913XIS0"/>
<accession>A0A913XIS0</accession>
<keyword evidence="2" id="KW-1133">Transmembrane helix</keyword>
<dbReference type="OrthoDB" id="5952509at2759"/>
<dbReference type="OMA" id="MKEMRSC"/>
<keyword evidence="2" id="KW-0472">Membrane</keyword>
<keyword evidence="4" id="KW-1185">Reference proteome</keyword>
<evidence type="ECO:0000313" key="3">
    <source>
        <dbReference type="EnsemblMetazoa" id="XP_020904980.1"/>
    </source>
</evidence>
<feature type="transmembrane region" description="Helical" evidence="2">
    <location>
        <begin position="27"/>
        <end position="46"/>
    </location>
</feature>
<feature type="region of interest" description="Disordered" evidence="1">
    <location>
        <begin position="98"/>
        <end position="130"/>
    </location>
</feature>
<dbReference type="RefSeq" id="XP_020904980.1">
    <property type="nucleotide sequence ID" value="XM_021049321.2"/>
</dbReference>
<dbReference type="GeneID" id="110243237"/>
<keyword evidence="2" id="KW-0812">Transmembrane</keyword>
<sequence length="130" mass="14351">MAEPVTGLPTKEQEKEMKEMRSCQRMAGWYGLCSTVLVGAVSFGGLTFAPRSTVPKMYIPMLSLGSAACCGWVVSVWFTRSCRTKQLVNVHSKNISVDGHPARQTKQSDKSGKLHASNKFGDQSFFKDEK</sequence>
<protein>
    <recommendedName>
        <fullName evidence="5">Transmembrane protein</fullName>
    </recommendedName>
</protein>
<dbReference type="Proteomes" id="UP000887567">
    <property type="component" value="Unplaced"/>
</dbReference>
<evidence type="ECO:0000256" key="2">
    <source>
        <dbReference type="SAM" id="Phobius"/>
    </source>
</evidence>
<evidence type="ECO:0000256" key="1">
    <source>
        <dbReference type="SAM" id="MobiDB-lite"/>
    </source>
</evidence>
<dbReference type="KEGG" id="epa:110243237"/>
<feature type="transmembrane region" description="Helical" evidence="2">
    <location>
        <begin position="58"/>
        <end position="78"/>
    </location>
</feature>
<dbReference type="EnsemblMetazoa" id="XM_021049321.2">
    <property type="protein sequence ID" value="XP_020904980.1"/>
    <property type="gene ID" value="LOC110243237"/>
</dbReference>
<reference evidence="3" key="1">
    <citation type="submission" date="2022-11" db="UniProtKB">
        <authorList>
            <consortium name="EnsemblMetazoa"/>
        </authorList>
    </citation>
    <scope>IDENTIFICATION</scope>
</reference>
<evidence type="ECO:0000313" key="4">
    <source>
        <dbReference type="Proteomes" id="UP000887567"/>
    </source>
</evidence>